<feature type="transmembrane region" description="Helical" evidence="1">
    <location>
        <begin position="6"/>
        <end position="22"/>
    </location>
</feature>
<dbReference type="KEGG" id="pacs:FAZ98_08335"/>
<dbReference type="AlphaFoldDB" id="A0A7Z2GHT4"/>
<keyword evidence="3" id="KW-1185">Reference proteome</keyword>
<keyword evidence="1" id="KW-1133">Transmembrane helix</keyword>
<evidence type="ECO:0000313" key="2">
    <source>
        <dbReference type="EMBL" id="QGZ61739.1"/>
    </source>
</evidence>
<dbReference type="OrthoDB" id="9107680at2"/>
<keyword evidence="1" id="KW-0472">Membrane</keyword>
<dbReference type="Proteomes" id="UP000433577">
    <property type="component" value="Chromosome 1"/>
</dbReference>
<name>A0A7Z2GHT4_9BURK</name>
<organism evidence="2 3">
    <name type="scientific">Paraburkholderia acidisoli</name>
    <dbReference type="NCBI Taxonomy" id="2571748"/>
    <lineage>
        <taxon>Bacteria</taxon>
        <taxon>Pseudomonadati</taxon>
        <taxon>Pseudomonadota</taxon>
        <taxon>Betaproteobacteria</taxon>
        <taxon>Burkholderiales</taxon>
        <taxon>Burkholderiaceae</taxon>
        <taxon>Paraburkholderia</taxon>
    </lineage>
</organism>
<evidence type="ECO:0000256" key="1">
    <source>
        <dbReference type="SAM" id="Phobius"/>
    </source>
</evidence>
<feature type="transmembrane region" description="Helical" evidence="1">
    <location>
        <begin position="82"/>
        <end position="100"/>
    </location>
</feature>
<reference evidence="2 3" key="1">
    <citation type="submission" date="2019-12" db="EMBL/GenBank/DDBJ databases">
        <title>Paraburkholderia acidiphila 7Q-K02 sp. nov and Paraburkholderia acidisoli DHF22 sp. nov., two strains isolated from forest soil.</title>
        <authorList>
            <person name="Gao Z."/>
            <person name="Qiu L."/>
        </authorList>
    </citation>
    <scope>NUCLEOTIDE SEQUENCE [LARGE SCALE GENOMIC DNA]</scope>
    <source>
        <strain evidence="2 3">DHF22</strain>
    </source>
</reference>
<sequence length="115" mass="12660">MNLTDWVVILAIVLAAIAFLCPRNRRRGSFVDRARRAQGRRLLMQAAVALWGALLTLERCFVATSVTAAAGRASPSFFLRPHVALGMALALAVVGLVWAFRACRLFKARRIFSTC</sequence>
<keyword evidence="1" id="KW-0812">Transmembrane</keyword>
<dbReference type="EMBL" id="CP046913">
    <property type="protein sequence ID" value="QGZ61739.1"/>
    <property type="molecule type" value="Genomic_DNA"/>
</dbReference>
<feature type="transmembrane region" description="Helical" evidence="1">
    <location>
        <begin position="42"/>
        <end position="70"/>
    </location>
</feature>
<dbReference type="RefSeq" id="WP_158950547.1">
    <property type="nucleotide sequence ID" value="NZ_CP046913.1"/>
</dbReference>
<gene>
    <name evidence="2" type="ORF">FAZ98_08335</name>
</gene>
<proteinExistence type="predicted"/>
<evidence type="ECO:0000313" key="3">
    <source>
        <dbReference type="Proteomes" id="UP000433577"/>
    </source>
</evidence>
<protein>
    <submittedName>
        <fullName evidence="2">Uncharacterized protein</fullName>
    </submittedName>
</protein>
<accession>A0A7Z2GHT4</accession>